<protein>
    <submittedName>
        <fullName evidence="2">Uncharacterized protein</fullName>
    </submittedName>
</protein>
<feature type="region of interest" description="Disordered" evidence="1">
    <location>
        <begin position="39"/>
        <end position="67"/>
    </location>
</feature>
<dbReference type="OrthoDB" id="5415522at2759"/>
<comment type="caution">
    <text evidence="2">The sequence shown here is derived from an EMBL/GenBank/DDBJ whole genome shotgun (WGS) entry which is preliminary data.</text>
</comment>
<evidence type="ECO:0000313" key="3">
    <source>
        <dbReference type="Proteomes" id="UP000518752"/>
    </source>
</evidence>
<dbReference type="Proteomes" id="UP000518752">
    <property type="component" value="Unassembled WGS sequence"/>
</dbReference>
<sequence length="79" mass="8864">MTKETIGAPDYGNNSNSYHYSKKDGGYYYKNLNGSSYHDNGKGVTNYTDPNGKSHKGTNSEKKGGPESVNEWFVFGFYY</sequence>
<dbReference type="EMBL" id="JAACJN010000408">
    <property type="protein sequence ID" value="KAF5344383.1"/>
    <property type="molecule type" value="Genomic_DNA"/>
</dbReference>
<feature type="compositionally biased region" description="Polar residues" evidence="1">
    <location>
        <begin position="39"/>
        <end position="51"/>
    </location>
</feature>
<name>A0A8H5FPX9_9AGAR</name>
<gene>
    <name evidence="2" type="ORF">D9757_013967</name>
</gene>
<proteinExistence type="predicted"/>
<organism evidence="2 3">
    <name type="scientific">Collybiopsis confluens</name>
    <dbReference type="NCBI Taxonomy" id="2823264"/>
    <lineage>
        <taxon>Eukaryota</taxon>
        <taxon>Fungi</taxon>
        <taxon>Dikarya</taxon>
        <taxon>Basidiomycota</taxon>
        <taxon>Agaricomycotina</taxon>
        <taxon>Agaricomycetes</taxon>
        <taxon>Agaricomycetidae</taxon>
        <taxon>Agaricales</taxon>
        <taxon>Marasmiineae</taxon>
        <taxon>Omphalotaceae</taxon>
        <taxon>Collybiopsis</taxon>
    </lineage>
</organism>
<accession>A0A8H5FPX9</accession>
<keyword evidence="3" id="KW-1185">Reference proteome</keyword>
<evidence type="ECO:0000256" key="1">
    <source>
        <dbReference type="SAM" id="MobiDB-lite"/>
    </source>
</evidence>
<evidence type="ECO:0000313" key="2">
    <source>
        <dbReference type="EMBL" id="KAF5344383.1"/>
    </source>
</evidence>
<dbReference type="AlphaFoldDB" id="A0A8H5FPX9"/>
<reference evidence="2 3" key="1">
    <citation type="journal article" date="2020" name="ISME J.">
        <title>Uncovering the hidden diversity of litter-decomposition mechanisms in mushroom-forming fungi.</title>
        <authorList>
            <person name="Floudas D."/>
            <person name="Bentzer J."/>
            <person name="Ahren D."/>
            <person name="Johansson T."/>
            <person name="Persson P."/>
            <person name="Tunlid A."/>
        </authorList>
    </citation>
    <scope>NUCLEOTIDE SEQUENCE [LARGE SCALE GENOMIC DNA]</scope>
    <source>
        <strain evidence="2 3">CBS 406.79</strain>
    </source>
</reference>